<dbReference type="VEuPathDB" id="FungiDB:PC110_g2868"/>
<name>A0A329SWU2_9STRA</name>
<reference evidence="2 3" key="1">
    <citation type="submission" date="2018-01" db="EMBL/GenBank/DDBJ databases">
        <title>Draft genome of the strawberry crown rot pathogen Phytophthora cactorum.</title>
        <authorList>
            <person name="Armitage A.D."/>
            <person name="Lysoe E."/>
            <person name="Nellist C.F."/>
            <person name="Harrison R.J."/>
            <person name="Brurberg M.B."/>
        </authorList>
    </citation>
    <scope>NUCLEOTIDE SEQUENCE [LARGE SCALE GENOMIC DNA]</scope>
    <source>
        <strain evidence="2 3">10300</strain>
    </source>
</reference>
<organism evidence="2 3">
    <name type="scientific">Phytophthora cactorum</name>
    <dbReference type="NCBI Taxonomy" id="29920"/>
    <lineage>
        <taxon>Eukaryota</taxon>
        <taxon>Sar</taxon>
        <taxon>Stramenopiles</taxon>
        <taxon>Oomycota</taxon>
        <taxon>Peronosporomycetes</taxon>
        <taxon>Peronosporales</taxon>
        <taxon>Peronosporaceae</taxon>
        <taxon>Phytophthora</taxon>
    </lineage>
</organism>
<dbReference type="OrthoDB" id="78535at2759"/>
<evidence type="ECO:0000256" key="1">
    <source>
        <dbReference type="SAM" id="Phobius"/>
    </source>
</evidence>
<feature type="transmembrane region" description="Helical" evidence="1">
    <location>
        <begin position="828"/>
        <end position="849"/>
    </location>
</feature>
<keyword evidence="1" id="KW-0472">Membrane</keyword>
<dbReference type="STRING" id="29920.A0A329SWU2"/>
<feature type="transmembrane region" description="Helical" evidence="1">
    <location>
        <begin position="244"/>
        <end position="268"/>
    </location>
</feature>
<dbReference type="Proteomes" id="UP000251314">
    <property type="component" value="Unassembled WGS sequence"/>
</dbReference>
<sequence length="864" mass="97129">MTITGAAPAHYDSNFACCGGCSSSEREDAYNGKFSTGSLVFIWNIKLKTDPQPVCLVTFPYDPTLNEQVGERRVRSGRRVGTSYPIDNDYDYLCCEQRGTCRALNEDASGKCQCVKRWGFTGDHCQNSVYDVAGIVNDESFPNSTNLSSVDHLLPDLRSYLLSFDYDSAITSAATSDTSTGFLDVFETGSYRQFGWSGVIFFVLGSAFFAFLLIVHVMWKICFSNCNCRRYAKFKIYSKRQKTVWGTFMMLFLFVSTATALMTFFVVYNDIKPLSESVFTILNETLPSNLTTFETNFLSPMDELLANGYRKSNGDSLYLRGIQEHSRTNLEPHLFLDNQSYTEDIIGKPIFHLLDPLTSYSVLYPTTNNDSVDCENMNITQPSVASRMTLGGKTGCFKCKTCLAIADLIADAKNSWRRHIFEVQIDMLTAKNDLKHFSLTSSTLTPSMQKFLDRMHEMCSDSRVVNERLAIAYEAIAGEIKQFSLCGLYVLCVLCGLSIPLGASAFAHGILTGKRKIGHVTCFFVEIAFLLALILTGVLYTMSVMIQDGIVVLQRLEENTNAFLPSIQSATDLNRLLFDQNFVEATGMDETLVFSDTLRVPPHPTSATDDPDRFNFAELYNTPALFVLENLTTRSDEALIELFAWNQEFVTDQYEELKQLALVDSEVATPYNQTLHQDLLNSTIQQLMDPDSDGELVTANDFLEIQTVFNESWRGISDKGFELNTNIQIRWLFVAQLYYQKQKLETYIATVSGYISKIHPLLDDLVIKTQAMENAEFQLKAPVEFVTDSIRASKIADCNFNGNCAWFRSALNKLFDLFQQMVLKAERAAISCAVTAITLFLSVLCTNAFTSRMRRNVVKVYSSG</sequence>
<comment type="caution">
    <text evidence="2">The sequence shown here is derived from an EMBL/GenBank/DDBJ whole genome shotgun (WGS) entry which is preliminary data.</text>
</comment>
<keyword evidence="1" id="KW-0812">Transmembrane</keyword>
<accession>A0A329SWU2</accession>
<keyword evidence="1" id="KW-1133">Transmembrane helix</keyword>
<evidence type="ECO:0000313" key="2">
    <source>
        <dbReference type="EMBL" id="RAW40931.1"/>
    </source>
</evidence>
<evidence type="ECO:0000313" key="3">
    <source>
        <dbReference type="Proteomes" id="UP000251314"/>
    </source>
</evidence>
<feature type="transmembrane region" description="Helical" evidence="1">
    <location>
        <begin position="523"/>
        <end position="546"/>
    </location>
</feature>
<dbReference type="EMBL" id="MJFZ01000039">
    <property type="protein sequence ID" value="RAW40931.1"/>
    <property type="molecule type" value="Genomic_DNA"/>
</dbReference>
<feature type="transmembrane region" description="Helical" evidence="1">
    <location>
        <begin position="488"/>
        <end position="511"/>
    </location>
</feature>
<gene>
    <name evidence="2" type="ORF">PC110_g2868</name>
</gene>
<evidence type="ECO:0008006" key="4">
    <source>
        <dbReference type="Google" id="ProtNLM"/>
    </source>
</evidence>
<protein>
    <recommendedName>
        <fullName evidence="4">EGF-like domain-containing protein</fullName>
    </recommendedName>
</protein>
<dbReference type="AlphaFoldDB" id="A0A329SWU2"/>
<feature type="transmembrane region" description="Helical" evidence="1">
    <location>
        <begin position="194"/>
        <end position="223"/>
    </location>
</feature>
<keyword evidence="3" id="KW-1185">Reference proteome</keyword>
<proteinExistence type="predicted"/>